<evidence type="ECO:0000313" key="2">
    <source>
        <dbReference type="EMBL" id="WVZ23312.1"/>
    </source>
</evidence>
<keyword evidence="3" id="KW-1185">Reference proteome</keyword>
<name>A0AAQ3SAA0_VIGMU</name>
<dbReference type="AlphaFoldDB" id="A0AAQ3SAA0"/>
<gene>
    <name evidence="2" type="ORF">V8G54_001856</name>
</gene>
<evidence type="ECO:0000256" key="1">
    <source>
        <dbReference type="SAM" id="MobiDB-lite"/>
    </source>
</evidence>
<accession>A0AAQ3SAA0</accession>
<dbReference type="GO" id="GO:0009786">
    <property type="term" value="P:regulation of asymmetric cell division"/>
    <property type="evidence" value="ECO:0007669"/>
    <property type="project" value="InterPro"/>
</dbReference>
<dbReference type="Proteomes" id="UP001374535">
    <property type="component" value="Chromosome 1"/>
</dbReference>
<dbReference type="PANTHER" id="PTHR33914:SF2">
    <property type="entry name" value="OS02G0582100 PROTEIN"/>
    <property type="match status" value="1"/>
</dbReference>
<feature type="compositionally biased region" description="Basic and acidic residues" evidence="1">
    <location>
        <begin position="260"/>
        <end position="286"/>
    </location>
</feature>
<dbReference type="PANTHER" id="PTHR33914">
    <property type="entry name" value="18S PRE-RIBOSOMAL ASSEMBLY PROTEIN GAR2-LIKE PROTEIN"/>
    <property type="match status" value="1"/>
</dbReference>
<reference evidence="2 3" key="1">
    <citation type="journal article" date="2023" name="Life. Sci Alliance">
        <title>Evolutionary insights into 3D genome organization and epigenetic landscape of Vigna mungo.</title>
        <authorList>
            <person name="Junaid A."/>
            <person name="Singh B."/>
            <person name="Bhatia S."/>
        </authorList>
    </citation>
    <scope>NUCLEOTIDE SEQUENCE [LARGE SCALE GENOMIC DNA]</scope>
    <source>
        <strain evidence="2">Urdbean</strain>
    </source>
</reference>
<dbReference type="EMBL" id="CP144700">
    <property type="protein sequence ID" value="WVZ23312.1"/>
    <property type="molecule type" value="Genomic_DNA"/>
</dbReference>
<feature type="compositionally biased region" description="Polar residues" evidence="1">
    <location>
        <begin position="325"/>
        <end position="342"/>
    </location>
</feature>
<feature type="region of interest" description="Disordered" evidence="1">
    <location>
        <begin position="308"/>
        <end position="349"/>
    </location>
</feature>
<organism evidence="2 3">
    <name type="scientific">Vigna mungo</name>
    <name type="common">Black gram</name>
    <name type="synonym">Phaseolus mungo</name>
    <dbReference type="NCBI Taxonomy" id="3915"/>
    <lineage>
        <taxon>Eukaryota</taxon>
        <taxon>Viridiplantae</taxon>
        <taxon>Streptophyta</taxon>
        <taxon>Embryophyta</taxon>
        <taxon>Tracheophyta</taxon>
        <taxon>Spermatophyta</taxon>
        <taxon>Magnoliopsida</taxon>
        <taxon>eudicotyledons</taxon>
        <taxon>Gunneridae</taxon>
        <taxon>Pentapetalae</taxon>
        <taxon>rosids</taxon>
        <taxon>fabids</taxon>
        <taxon>Fabales</taxon>
        <taxon>Fabaceae</taxon>
        <taxon>Papilionoideae</taxon>
        <taxon>50 kb inversion clade</taxon>
        <taxon>NPAAA clade</taxon>
        <taxon>indigoferoid/millettioid clade</taxon>
        <taxon>Phaseoleae</taxon>
        <taxon>Vigna</taxon>
    </lineage>
</organism>
<dbReference type="InterPro" id="IPR040378">
    <property type="entry name" value="BASL"/>
</dbReference>
<feature type="region of interest" description="Disordered" evidence="1">
    <location>
        <begin position="246"/>
        <end position="286"/>
    </location>
</feature>
<sequence length="431" mass="47926">MDLANYFLLFENVCTELELAFLHSNIGLGLESQSSDSNDSDVIFYWMQIRTPIQECETRAPLKQRRITDSTLSPCDMGDSVDSASHSPQEIESFGMLPHDMESVKNSFNSPIHDSLAETGSLESSADLYMDKSVTACEPELVMCHKDTGYNIVKDICVDEGVHTNDKIIFWRKVDENIHTTYSSRSYGSKETVKDNAGINLLNPSVTDESEQSKDLMQLNEGATRKLSDNLYKEIDVPEDNVLLQDLDREKSRTSSVEGDEIKHDHAKVDNDPEFHSQPDKSKTVIENDAVFSSPALESKTKILGSSSSLQQTANMEHKLDHSGHGSSQVSDCNCGQTQDADVNSDDQGVKDQVFPRLDESSSSSVGYLGPLPYCGSISLRSDSSTASSRSFAFPILQSEWNSSPARLTKSGSRRRSKQQGWKHRLFCCKF</sequence>
<protein>
    <submittedName>
        <fullName evidence="2">Uncharacterized protein</fullName>
    </submittedName>
</protein>
<proteinExistence type="predicted"/>
<evidence type="ECO:0000313" key="3">
    <source>
        <dbReference type="Proteomes" id="UP001374535"/>
    </source>
</evidence>